<organism evidence="2 3">
    <name type="scientific">Nocardioides eburneiflavus</name>
    <dbReference type="NCBI Taxonomy" id="2518372"/>
    <lineage>
        <taxon>Bacteria</taxon>
        <taxon>Bacillati</taxon>
        <taxon>Actinomycetota</taxon>
        <taxon>Actinomycetes</taxon>
        <taxon>Propionibacteriales</taxon>
        <taxon>Nocardioidaceae</taxon>
        <taxon>Nocardioides</taxon>
    </lineage>
</organism>
<keyword evidence="3" id="KW-1185">Reference proteome</keyword>
<keyword evidence="1" id="KW-1133">Transmembrane helix</keyword>
<keyword evidence="1" id="KW-0472">Membrane</keyword>
<accession>A0A4Z1CNH3</accession>
<dbReference type="RefSeq" id="WP_135840941.1">
    <property type="nucleotide sequence ID" value="NZ_SRRO01000001.1"/>
</dbReference>
<proteinExistence type="predicted"/>
<keyword evidence="1" id="KW-0812">Transmembrane</keyword>
<feature type="transmembrane region" description="Helical" evidence="1">
    <location>
        <begin position="12"/>
        <end position="35"/>
    </location>
</feature>
<name>A0A4Z1CNH3_9ACTN</name>
<evidence type="ECO:0000313" key="3">
    <source>
        <dbReference type="Proteomes" id="UP000297496"/>
    </source>
</evidence>
<evidence type="ECO:0000256" key="1">
    <source>
        <dbReference type="SAM" id="Phobius"/>
    </source>
</evidence>
<dbReference type="Proteomes" id="UP000297496">
    <property type="component" value="Unassembled WGS sequence"/>
</dbReference>
<dbReference type="EMBL" id="SRRO01000001">
    <property type="protein sequence ID" value="TGN66470.1"/>
    <property type="molecule type" value="Genomic_DNA"/>
</dbReference>
<sequence length="60" mass="6435">MQLLDPTAVTVLLVVVGIAALAVVGLLAASLVVGVRSTRRDRLARHESIPAYYGRLHFAH</sequence>
<dbReference type="AlphaFoldDB" id="A0A4Z1CNH3"/>
<reference evidence="2 3" key="1">
    <citation type="submission" date="2019-04" db="EMBL/GenBank/DDBJ databases">
        <title>Three New Species of Nocardioides, Nocardioides euryhalodurans sp. nov., Nocardioides seonyuensis sp. nov. and Nocardioides eburneoflavus sp. nov. Isolated from Soil.</title>
        <authorList>
            <person name="Roh S.G."/>
            <person name="Lee C."/>
            <person name="Kim M.-K."/>
            <person name="Kim S.B."/>
        </authorList>
    </citation>
    <scope>NUCLEOTIDE SEQUENCE [LARGE SCALE GENOMIC DNA]</scope>
    <source>
        <strain evidence="2 3">MMS17-SY213</strain>
    </source>
</reference>
<comment type="caution">
    <text evidence="2">The sequence shown here is derived from an EMBL/GenBank/DDBJ whole genome shotgun (WGS) entry which is preliminary data.</text>
</comment>
<evidence type="ECO:0000313" key="2">
    <source>
        <dbReference type="EMBL" id="TGN66470.1"/>
    </source>
</evidence>
<protein>
    <submittedName>
        <fullName evidence="2">Uncharacterized protein</fullName>
    </submittedName>
</protein>
<gene>
    <name evidence="2" type="ORF">EXE59_22825</name>
</gene>